<name>A0A0L0F5T1_9EUKA</name>
<dbReference type="EMBL" id="KQ247778">
    <property type="protein sequence ID" value="KNC71966.1"/>
    <property type="molecule type" value="Genomic_DNA"/>
</dbReference>
<feature type="region of interest" description="Disordered" evidence="1">
    <location>
        <begin position="249"/>
        <end position="276"/>
    </location>
</feature>
<proteinExistence type="predicted"/>
<dbReference type="Proteomes" id="UP000054560">
    <property type="component" value="Unassembled WGS sequence"/>
</dbReference>
<feature type="compositionally biased region" description="Low complexity" evidence="1">
    <location>
        <begin position="16"/>
        <end position="26"/>
    </location>
</feature>
<feature type="non-terminal residue" evidence="2">
    <location>
        <position position="276"/>
    </location>
</feature>
<sequence>MHIRSSCVQVNEEGVPLPSDSPLSSPGKNSNTPTRQSRDKVQDSPVNPPDARDRGVQHRSGINNHLPMGTRDLSESLDALLGNKDSEIADLTDEVADMQEELAEMRHKYAELKIDLKTEQDISDRERKRIQALVIKNQETQADYQDLNTRFEDAQVILSRKEMEIKEALEANVDLKNDIEKLEEDADAHEDFLRELDDLKRDLDDRDDRIEDLEQDLREANEKLDDAARLAIEKAALIAEIAVFTEHKQNAEEENEKLQTKIENFEETEQELKKEV</sequence>
<reference evidence="2 3" key="1">
    <citation type="submission" date="2011-02" db="EMBL/GenBank/DDBJ databases">
        <title>The Genome Sequence of Sphaeroforma arctica JP610.</title>
        <authorList>
            <consortium name="The Broad Institute Genome Sequencing Platform"/>
            <person name="Russ C."/>
            <person name="Cuomo C."/>
            <person name="Young S.K."/>
            <person name="Zeng Q."/>
            <person name="Gargeya S."/>
            <person name="Alvarado L."/>
            <person name="Berlin A."/>
            <person name="Chapman S.B."/>
            <person name="Chen Z."/>
            <person name="Freedman E."/>
            <person name="Gellesch M."/>
            <person name="Goldberg J."/>
            <person name="Griggs A."/>
            <person name="Gujja S."/>
            <person name="Heilman E."/>
            <person name="Heiman D."/>
            <person name="Howarth C."/>
            <person name="Mehta T."/>
            <person name="Neiman D."/>
            <person name="Pearson M."/>
            <person name="Roberts A."/>
            <person name="Saif S."/>
            <person name="Shea T."/>
            <person name="Shenoy N."/>
            <person name="Sisk P."/>
            <person name="Stolte C."/>
            <person name="Sykes S."/>
            <person name="White J."/>
            <person name="Yandava C."/>
            <person name="Burger G."/>
            <person name="Gray M.W."/>
            <person name="Holland P.W.H."/>
            <person name="King N."/>
            <person name="Lang F.B.F."/>
            <person name="Roger A.J."/>
            <person name="Ruiz-Trillo I."/>
            <person name="Haas B."/>
            <person name="Nusbaum C."/>
            <person name="Birren B."/>
        </authorList>
    </citation>
    <scope>NUCLEOTIDE SEQUENCE [LARGE SCALE GENOMIC DNA]</scope>
    <source>
        <strain evidence="2 3">JP610</strain>
    </source>
</reference>
<evidence type="ECO:0000313" key="2">
    <source>
        <dbReference type="EMBL" id="KNC71966.1"/>
    </source>
</evidence>
<gene>
    <name evidence="2" type="ORF">SARC_15485</name>
</gene>
<protein>
    <submittedName>
        <fullName evidence="2">Uncharacterized protein</fullName>
    </submittedName>
</protein>
<feature type="region of interest" description="Disordered" evidence="1">
    <location>
        <begin position="1"/>
        <end position="71"/>
    </location>
</feature>
<evidence type="ECO:0000256" key="1">
    <source>
        <dbReference type="SAM" id="MobiDB-lite"/>
    </source>
</evidence>
<evidence type="ECO:0000313" key="3">
    <source>
        <dbReference type="Proteomes" id="UP000054560"/>
    </source>
</evidence>
<keyword evidence="3" id="KW-1185">Reference proteome</keyword>
<organism evidence="2 3">
    <name type="scientific">Sphaeroforma arctica JP610</name>
    <dbReference type="NCBI Taxonomy" id="667725"/>
    <lineage>
        <taxon>Eukaryota</taxon>
        <taxon>Ichthyosporea</taxon>
        <taxon>Ichthyophonida</taxon>
        <taxon>Sphaeroforma</taxon>
    </lineage>
</organism>
<accession>A0A0L0F5T1</accession>
<dbReference type="GeneID" id="25915989"/>
<dbReference type="RefSeq" id="XP_014145868.1">
    <property type="nucleotide sequence ID" value="XM_014290393.1"/>
</dbReference>
<dbReference type="AlphaFoldDB" id="A0A0L0F5T1"/>